<proteinExistence type="predicted"/>
<gene>
    <name evidence="2" type="ORF">M8A51_16260</name>
</gene>
<dbReference type="PRINTS" id="PR00111">
    <property type="entry name" value="ABHYDROLASE"/>
</dbReference>
<feature type="domain" description="AB hydrolase-1" evidence="1">
    <location>
        <begin position="23"/>
        <end position="251"/>
    </location>
</feature>
<dbReference type="Proteomes" id="UP001165541">
    <property type="component" value="Unassembled WGS sequence"/>
</dbReference>
<comment type="caution">
    <text evidence="2">The sequence shown here is derived from an EMBL/GenBank/DDBJ whole genome shotgun (WGS) entry which is preliminary data.</text>
</comment>
<dbReference type="EMBL" id="JAMKFE010000009">
    <property type="protein sequence ID" value="MCM5681080.1"/>
    <property type="molecule type" value="Genomic_DNA"/>
</dbReference>
<keyword evidence="2" id="KW-0378">Hydrolase</keyword>
<dbReference type="PANTHER" id="PTHR43798">
    <property type="entry name" value="MONOACYLGLYCEROL LIPASE"/>
    <property type="match status" value="1"/>
</dbReference>
<dbReference type="SUPFAM" id="SSF53474">
    <property type="entry name" value="alpha/beta-Hydrolases"/>
    <property type="match status" value="1"/>
</dbReference>
<dbReference type="PRINTS" id="PR00412">
    <property type="entry name" value="EPOXHYDRLASE"/>
</dbReference>
<evidence type="ECO:0000313" key="3">
    <source>
        <dbReference type="Proteomes" id="UP001165541"/>
    </source>
</evidence>
<dbReference type="RefSeq" id="WP_251779544.1">
    <property type="nucleotide sequence ID" value="NZ_JAMKFE010000009.1"/>
</dbReference>
<dbReference type="GO" id="GO:0016787">
    <property type="term" value="F:hydrolase activity"/>
    <property type="evidence" value="ECO:0007669"/>
    <property type="project" value="UniProtKB-KW"/>
</dbReference>
<dbReference type="Gene3D" id="3.40.50.1820">
    <property type="entry name" value="alpha/beta hydrolase"/>
    <property type="match status" value="1"/>
</dbReference>
<dbReference type="InterPro" id="IPR050266">
    <property type="entry name" value="AB_hydrolase_sf"/>
</dbReference>
<dbReference type="InterPro" id="IPR000639">
    <property type="entry name" value="Epox_hydrolase-like"/>
</dbReference>
<organism evidence="2 3">
    <name type="scientific">Caldimonas mangrovi</name>
    <dbReference type="NCBI Taxonomy" id="2944811"/>
    <lineage>
        <taxon>Bacteria</taxon>
        <taxon>Pseudomonadati</taxon>
        <taxon>Pseudomonadota</taxon>
        <taxon>Betaproteobacteria</taxon>
        <taxon>Burkholderiales</taxon>
        <taxon>Sphaerotilaceae</taxon>
        <taxon>Caldimonas</taxon>
    </lineage>
</organism>
<sequence length="281" mass="30822">MTLHHVEVPGVTLHVDDIGAGEPLLMLPGMLCDTRLFEFQARELSRHARVIRIDWRGHGYSTRPHTPWSMARLVEDVRAVCNVLELDRVTLVGFSLGGMVGMRFALAYPQRVRAMVLMNTSGGREDTWRRIKFHALASAAGLLGPVPWLTGEAAKAMFCGPFRRRQPRAVAAWRQALGRMDGSVVRHVVEMVADRDSVLPRLRQLDIPSLVIAAELDGNTPPAHARAIAQHLPRARLALLRGTGHGAPIEQPVATLATISEFLKECAVLGDNGSQQLPLAA</sequence>
<dbReference type="Pfam" id="PF00561">
    <property type="entry name" value="Abhydrolase_1"/>
    <property type="match status" value="1"/>
</dbReference>
<dbReference type="InterPro" id="IPR000073">
    <property type="entry name" value="AB_hydrolase_1"/>
</dbReference>
<name>A0ABT0YQR9_9BURK</name>
<dbReference type="InterPro" id="IPR029058">
    <property type="entry name" value="AB_hydrolase_fold"/>
</dbReference>
<accession>A0ABT0YQR9</accession>
<protein>
    <submittedName>
        <fullName evidence="2">Alpha/beta hydrolase</fullName>
    </submittedName>
</protein>
<evidence type="ECO:0000313" key="2">
    <source>
        <dbReference type="EMBL" id="MCM5681080.1"/>
    </source>
</evidence>
<evidence type="ECO:0000259" key="1">
    <source>
        <dbReference type="Pfam" id="PF00561"/>
    </source>
</evidence>
<reference evidence="2" key="1">
    <citation type="submission" date="2022-05" db="EMBL/GenBank/DDBJ databases">
        <title>Schlegelella sp. nov., isolated from mangrove soil.</title>
        <authorList>
            <person name="Liu Y."/>
            <person name="Ge X."/>
            <person name="Liu W."/>
        </authorList>
    </citation>
    <scope>NUCLEOTIDE SEQUENCE</scope>
    <source>
        <strain evidence="2">S2-27</strain>
    </source>
</reference>
<keyword evidence="3" id="KW-1185">Reference proteome</keyword>